<feature type="transmembrane region" description="Helical" evidence="1">
    <location>
        <begin position="731"/>
        <end position="750"/>
    </location>
</feature>
<evidence type="ECO:0000313" key="4">
    <source>
        <dbReference type="EMBL" id="MCQ3828178.1"/>
    </source>
</evidence>
<organism evidence="4 5">
    <name type="scientific">Microbulbifer elongatus</name>
    <dbReference type="NCBI Taxonomy" id="86173"/>
    <lineage>
        <taxon>Bacteria</taxon>
        <taxon>Pseudomonadati</taxon>
        <taxon>Pseudomonadota</taxon>
        <taxon>Gammaproteobacteria</taxon>
        <taxon>Cellvibrionales</taxon>
        <taxon>Microbulbiferaceae</taxon>
        <taxon>Microbulbifer</taxon>
    </lineage>
</organism>
<keyword evidence="1" id="KW-1133">Transmembrane helix</keyword>
<keyword evidence="1" id="KW-0812">Transmembrane</keyword>
<dbReference type="Gene3D" id="3.40.50.410">
    <property type="entry name" value="von Willebrand factor, type A domain"/>
    <property type="match status" value="1"/>
</dbReference>
<dbReference type="NCBIfam" id="TIGR03788">
    <property type="entry name" value="marine_srt_targ"/>
    <property type="match status" value="1"/>
</dbReference>
<dbReference type="InterPro" id="IPR002035">
    <property type="entry name" value="VWF_A"/>
</dbReference>
<dbReference type="PROSITE" id="PS51468">
    <property type="entry name" value="VIT"/>
    <property type="match status" value="1"/>
</dbReference>
<evidence type="ECO:0000313" key="5">
    <source>
        <dbReference type="Proteomes" id="UP001205566"/>
    </source>
</evidence>
<dbReference type="InterPro" id="IPR013694">
    <property type="entry name" value="VIT"/>
</dbReference>
<dbReference type="PANTHER" id="PTHR45737">
    <property type="entry name" value="VON WILLEBRAND FACTOR A DOMAIN-CONTAINING PROTEIN 5A"/>
    <property type="match status" value="1"/>
</dbReference>
<reference evidence="4" key="1">
    <citation type="thesis" date="2020" institute="Technische Universitat Dresden" country="Dresden, Germany">
        <title>The Agarolytic System of Microbulbifer elongatus PORT2, Isolated from Batu Karas, Pangandaran West Java Indonesia.</title>
        <authorList>
            <person name="Anggraeni S.R."/>
        </authorList>
    </citation>
    <scope>NUCLEOTIDE SEQUENCE</scope>
    <source>
        <strain evidence="4">PORT2</strain>
    </source>
</reference>
<evidence type="ECO:0000259" key="3">
    <source>
        <dbReference type="PROSITE" id="PS51468"/>
    </source>
</evidence>
<dbReference type="Pfam" id="PF13768">
    <property type="entry name" value="VWA_3"/>
    <property type="match status" value="1"/>
</dbReference>
<gene>
    <name evidence="4" type="ORF">HXX02_01830</name>
</gene>
<dbReference type="SMART" id="SM00327">
    <property type="entry name" value="VWA"/>
    <property type="match status" value="1"/>
</dbReference>
<proteinExistence type="predicted"/>
<dbReference type="InterPro" id="IPR022440">
    <property type="entry name" value="CHP03788"/>
</dbReference>
<evidence type="ECO:0000259" key="2">
    <source>
        <dbReference type="PROSITE" id="PS50234"/>
    </source>
</evidence>
<comment type="caution">
    <text evidence="4">The sequence shown here is derived from an EMBL/GenBank/DDBJ whole genome shotgun (WGS) entry which is preliminary data.</text>
</comment>
<sequence length="806" mass="89006">MNRPFFHAPRIERDLLILPTDEYYRRRYRKNRIGSWMLLVVTALAVLLAALGANGAKAAEAAKATEGVNTEYEPVTLDDAGSGDLLFTGDVPGQYVPAIHLGTEVDIRVRGLVAEVYIQQSFSNTSNNWQEAVYVLPLPENAAVNGMEIVVGERRIVGKVREREAAKKVYKQAKAEGKRAALLEQQRPNLFTSRVANIAPGEKVAVEIRYLQNLRFDSGQFSLRLPSTLTPRYMPGTPLASQQDLVLNAHGWLLPTDQVPDADLISPTMVPMPELQARGSHQMSIAIDLGMGLPLADIFSPYHEINFRRQSDHQYQIELKEGSVPMDRDFALHWRPQTPAMPSAAVFAEQSGDASAQYLQLLLLPPHQSAAIQKLPREVVYVVDTSGSMSGVSIRQAKESLLLALSRLDAADRFNVIEFNSQHRSFYPRPVAATPGNIQRARDWVESLEATGGTEMAPALKEALSQQLDEQADELVRQVIFITDGAVGNERALFEIVRQRLGHVRLFTVGIGSAPNSFFMTKAAEFGRGSFVQIGDLSEVQTKMGHLFEKLENPLVTDLQVTWPQGIKVETYPKQLPDLYRGEPVRLVARVEGQQLGNPSSGEVVVSGRLAGKRFYRTISLGQLAVDNGGREIGSLWARSKIGALRDEQQQRGPLTSSTSEGEKAEDPIKQEIIGLALAYQLASPYTSFVAVEETPVRPASERLKSQGVPNAVAQGQVLQRLTYPSTATGVYGQLLTALILMGLGGLLRVRTAAGRIARRALRRCMPDMRRCRTRLDQFLARRLTVAALKYREAPLRSAQCDYAEA</sequence>
<evidence type="ECO:0000256" key="1">
    <source>
        <dbReference type="SAM" id="Phobius"/>
    </source>
</evidence>
<dbReference type="Pfam" id="PF08487">
    <property type="entry name" value="VIT"/>
    <property type="match status" value="1"/>
</dbReference>
<feature type="transmembrane region" description="Helical" evidence="1">
    <location>
        <begin position="33"/>
        <end position="53"/>
    </location>
</feature>
<keyword evidence="1" id="KW-0472">Membrane</keyword>
<dbReference type="EMBL" id="JACASI010000010">
    <property type="protein sequence ID" value="MCQ3828178.1"/>
    <property type="molecule type" value="Genomic_DNA"/>
</dbReference>
<dbReference type="Proteomes" id="UP001205566">
    <property type="component" value="Unassembled WGS sequence"/>
</dbReference>
<accession>A0ABT1NWA0</accession>
<dbReference type="PANTHER" id="PTHR45737:SF6">
    <property type="entry name" value="VON WILLEBRAND FACTOR A DOMAIN-CONTAINING PROTEIN 5A"/>
    <property type="match status" value="1"/>
</dbReference>
<dbReference type="SUPFAM" id="SSF53300">
    <property type="entry name" value="vWA-like"/>
    <property type="match status" value="1"/>
</dbReference>
<dbReference type="SMART" id="SM00609">
    <property type="entry name" value="VIT"/>
    <property type="match status" value="1"/>
</dbReference>
<name>A0ABT1NWA0_9GAMM</name>
<dbReference type="RefSeq" id="WP_255873045.1">
    <property type="nucleotide sequence ID" value="NZ_JACASI010000010.1"/>
</dbReference>
<dbReference type="InterPro" id="IPR036465">
    <property type="entry name" value="vWFA_dom_sf"/>
</dbReference>
<feature type="domain" description="VIT" evidence="3">
    <location>
        <begin position="84"/>
        <end position="212"/>
    </location>
</feature>
<protein>
    <submittedName>
        <fullName evidence="4">Marine proteobacterial sortase target protein</fullName>
    </submittedName>
</protein>
<dbReference type="PROSITE" id="PS50234">
    <property type="entry name" value="VWFA"/>
    <property type="match status" value="1"/>
</dbReference>
<keyword evidence="5" id="KW-1185">Reference proteome</keyword>
<dbReference type="CDD" id="cd01461">
    <property type="entry name" value="vWA_interalpha_trypsin_inhibitor"/>
    <property type="match status" value="1"/>
</dbReference>
<feature type="domain" description="VWFA" evidence="2">
    <location>
        <begin position="378"/>
        <end position="551"/>
    </location>
</feature>